<name>A0ABP8KJ49_9BACT</name>
<organism evidence="1 2">
    <name type="scientific">Nibrella viscosa</name>
    <dbReference type="NCBI Taxonomy" id="1084524"/>
    <lineage>
        <taxon>Bacteria</taxon>
        <taxon>Pseudomonadati</taxon>
        <taxon>Bacteroidota</taxon>
        <taxon>Cytophagia</taxon>
        <taxon>Cytophagales</taxon>
        <taxon>Spirosomataceae</taxon>
        <taxon>Nibrella</taxon>
    </lineage>
</organism>
<dbReference type="Proteomes" id="UP001500936">
    <property type="component" value="Unassembled WGS sequence"/>
</dbReference>
<accession>A0ABP8KJ49</accession>
<proteinExistence type="predicted"/>
<sequence length="90" mass="10124">MLKGTQPIILVLARGMKKQLDPDFQMALNQGRLLIISPFKETVTRVTEQTALIRNQLMIELADEVLIAHASPGGKLEKLIQDTGKRIIRF</sequence>
<keyword evidence="2" id="KW-1185">Reference proteome</keyword>
<evidence type="ECO:0000313" key="2">
    <source>
        <dbReference type="Proteomes" id="UP001500936"/>
    </source>
</evidence>
<comment type="caution">
    <text evidence="1">The sequence shown here is derived from an EMBL/GenBank/DDBJ whole genome shotgun (WGS) entry which is preliminary data.</text>
</comment>
<evidence type="ECO:0000313" key="1">
    <source>
        <dbReference type="EMBL" id="GAA4408288.1"/>
    </source>
</evidence>
<protein>
    <submittedName>
        <fullName evidence="1">Uncharacterized protein</fullName>
    </submittedName>
</protein>
<dbReference type="EMBL" id="BAABHB010000005">
    <property type="protein sequence ID" value="GAA4408288.1"/>
    <property type="molecule type" value="Genomic_DNA"/>
</dbReference>
<gene>
    <name evidence="1" type="ORF">GCM10023187_29940</name>
</gene>
<reference evidence="2" key="1">
    <citation type="journal article" date="2019" name="Int. J. Syst. Evol. Microbiol.">
        <title>The Global Catalogue of Microorganisms (GCM) 10K type strain sequencing project: providing services to taxonomists for standard genome sequencing and annotation.</title>
        <authorList>
            <consortium name="The Broad Institute Genomics Platform"/>
            <consortium name="The Broad Institute Genome Sequencing Center for Infectious Disease"/>
            <person name="Wu L."/>
            <person name="Ma J."/>
        </authorList>
    </citation>
    <scope>NUCLEOTIDE SEQUENCE [LARGE SCALE GENOMIC DNA]</scope>
    <source>
        <strain evidence="2">JCM 17925</strain>
    </source>
</reference>